<dbReference type="GO" id="GO:0005634">
    <property type="term" value="C:nucleus"/>
    <property type="evidence" value="ECO:0007669"/>
    <property type="project" value="TreeGrafter"/>
</dbReference>
<comment type="similarity">
    <text evidence="1">Belongs to the 5'-AMP-activated protein kinase beta subunit family.</text>
</comment>
<evidence type="ECO:0000259" key="3">
    <source>
        <dbReference type="SMART" id="SM01010"/>
    </source>
</evidence>
<dbReference type="Gene3D" id="2.60.40.10">
    <property type="entry name" value="Immunoglobulins"/>
    <property type="match status" value="1"/>
</dbReference>
<feature type="domain" description="Association with the SNF1 complex (ASC)" evidence="3">
    <location>
        <begin position="129"/>
        <end position="491"/>
    </location>
</feature>
<evidence type="ECO:0000256" key="2">
    <source>
        <dbReference type="SAM" id="MobiDB-lite"/>
    </source>
</evidence>
<feature type="compositionally biased region" description="Low complexity" evidence="2">
    <location>
        <begin position="407"/>
        <end position="430"/>
    </location>
</feature>
<dbReference type="GO" id="GO:0007165">
    <property type="term" value="P:signal transduction"/>
    <property type="evidence" value="ECO:0007669"/>
    <property type="project" value="TreeGrafter"/>
</dbReference>
<dbReference type="SUPFAM" id="SSF160219">
    <property type="entry name" value="AMPKBI-like"/>
    <property type="match status" value="1"/>
</dbReference>
<dbReference type="GO" id="GO:0031588">
    <property type="term" value="C:nucleotide-activated protein kinase complex"/>
    <property type="evidence" value="ECO:0007669"/>
    <property type="project" value="TreeGrafter"/>
</dbReference>
<dbReference type="InterPro" id="IPR014756">
    <property type="entry name" value="Ig_E-set"/>
</dbReference>
<dbReference type="InterPro" id="IPR032640">
    <property type="entry name" value="AMPK1_CBM"/>
</dbReference>
<feature type="compositionally biased region" description="Pro residues" evidence="2">
    <location>
        <begin position="88"/>
        <end position="113"/>
    </location>
</feature>
<name>A0AAD5VJK7_9AGAR</name>
<dbReference type="Gene3D" id="6.20.250.60">
    <property type="match status" value="1"/>
</dbReference>
<dbReference type="SMART" id="SM01010">
    <property type="entry name" value="AMPKBI"/>
    <property type="match status" value="1"/>
</dbReference>
<dbReference type="Proteomes" id="UP001213000">
    <property type="component" value="Unassembled WGS sequence"/>
</dbReference>
<dbReference type="Pfam" id="PF04739">
    <property type="entry name" value="AMPKBI"/>
    <property type="match status" value="1"/>
</dbReference>
<comment type="caution">
    <text evidence="4">The sequence shown here is derived from an EMBL/GenBank/DDBJ whole genome shotgun (WGS) entry which is preliminary data.</text>
</comment>
<dbReference type="EMBL" id="JANIEX010001470">
    <property type="protein sequence ID" value="KAJ3557573.1"/>
    <property type="molecule type" value="Genomic_DNA"/>
</dbReference>
<sequence>MIGMAGSLWSESAYFENYFGLSFTFIRDPNSNVWTATIHLLPGTHHVRFLVDDQWRVSDELPTAVDDSGSLANYVNVQPGTPPSTASPLPPITPSPTPAAPPPAPTPARPPIPGQSFWSTNSSVDDEEPNKPSTHSLHVQISSAKWTSVLPEALIEAAREEELYLQASAGHYDSQSRSTHVSGFVPAPNIPPATGMPRHLDKLILNTKMTVPGSGSNNGNNGGGSGQGSPSRIGSGQGGGRENRDRDRDRDRERERDRTRREGRERKRESRREEKREREQRKEREREQQLRQQEQQALSSTVVPNPSLANFPPAPPPSEDGSGAGLDEKPEHSPVRGGVDVADDTPSATGEGETEGTRQEQSGNTTAITTPNSTTPEGATTTSTTTTTTPNPTAIATTALRPSVSVTAPQTATPTKPSSSSAPAPTMAGSGRISGSRAITLDMESLPALTDDNSVLPVPSHVVLQHLCTSAIRNGVLAVATTTRYRKKVNFLRVCGFMVRMLTFGFFSI</sequence>
<accession>A0AAD5VJK7</accession>
<protein>
    <recommendedName>
        <fullName evidence="3">Association with the SNF1 complex (ASC) domain-containing protein</fullName>
    </recommendedName>
</protein>
<dbReference type="SUPFAM" id="SSF81296">
    <property type="entry name" value="E set domains"/>
    <property type="match status" value="1"/>
</dbReference>
<dbReference type="InterPro" id="IPR006828">
    <property type="entry name" value="ASC_dom"/>
</dbReference>
<reference evidence="4" key="1">
    <citation type="submission" date="2022-07" db="EMBL/GenBank/DDBJ databases">
        <title>Genome Sequence of Leucocoprinus birnbaumii.</title>
        <authorList>
            <person name="Buettner E."/>
        </authorList>
    </citation>
    <scope>NUCLEOTIDE SEQUENCE</scope>
    <source>
        <strain evidence="4">VT141</strain>
    </source>
</reference>
<dbReference type="GO" id="GO:0005737">
    <property type="term" value="C:cytoplasm"/>
    <property type="evidence" value="ECO:0007669"/>
    <property type="project" value="TreeGrafter"/>
</dbReference>
<dbReference type="InterPro" id="IPR050827">
    <property type="entry name" value="CRP1_MDG1_kinase"/>
</dbReference>
<dbReference type="InterPro" id="IPR037256">
    <property type="entry name" value="ASC_dom_sf"/>
</dbReference>
<dbReference type="InterPro" id="IPR013783">
    <property type="entry name" value="Ig-like_fold"/>
</dbReference>
<feature type="region of interest" description="Disordered" evidence="2">
    <location>
        <begin position="209"/>
        <end position="433"/>
    </location>
</feature>
<feature type="region of interest" description="Disordered" evidence="2">
    <location>
        <begin position="77"/>
        <end position="136"/>
    </location>
</feature>
<dbReference type="Pfam" id="PF16561">
    <property type="entry name" value="AMPK1_CBM"/>
    <property type="match status" value="1"/>
</dbReference>
<dbReference type="CDD" id="cd02859">
    <property type="entry name" value="E_set_AMPKbeta_like_N"/>
    <property type="match status" value="1"/>
</dbReference>
<dbReference type="PANTHER" id="PTHR10343:SF84">
    <property type="entry name" value="5'-AMP-ACTIVATED PROTEIN KINASE SUBUNIT BETA-1"/>
    <property type="match status" value="1"/>
</dbReference>
<evidence type="ECO:0000313" key="4">
    <source>
        <dbReference type="EMBL" id="KAJ3557573.1"/>
    </source>
</evidence>
<proteinExistence type="inferred from homology"/>
<organism evidence="4 5">
    <name type="scientific">Leucocoprinus birnbaumii</name>
    <dbReference type="NCBI Taxonomy" id="56174"/>
    <lineage>
        <taxon>Eukaryota</taxon>
        <taxon>Fungi</taxon>
        <taxon>Dikarya</taxon>
        <taxon>Basidiomycota</taxon>
        <taxon>Agaricomycotina</taxon>
        <taxon>Agaricomycetes</taxon>
        <taxon>Agaricomycetidae</taxon>
        <taxon>Agaricales</taxon>
        <taxon>Agaricineae</taxon>
        <taxon>Agaricaceae</taxon>
        <taxon>Leucocoprinus</taxon>
    </lineage>
</organism>
<gene>
    <name evidence="4" type="ORF">NP233_g11705</name>
</gene>
<dbReference type="AlphaFoldDB" id="A0AAD5VJK7"/>
<feature type="compositionally biased region" description="Low complexity" evidence="2">
    <location>
        <begin position="364"/>
        <end position="399"/>
    </location>
</feature>
<dbReference type="GO" id="GO:0019901">
    <property type="term" value="F:protein kinase binding"/>
    <property type="evidence" value="ECO:0007669"/>
    <property type="project" value="TreeGrafter"/>
</dbReference>
<evidence type="ECO:0000256" key="1">
    <source>
        <dbReference type="ARBA" id="ARBA00010926"/>
    </source>
</evidence>
<feature type="compositionally biased region" description="Basic and acidic residues" evidence="2">
    <location>
        <begin position="241"/>
        <end position="289"/>
    </location>
</feature>
<evidence type="ECO:0000313" key="5">
    <source>
        <dbReference type="Proteomes" id="UP001213000"/>
    </source>
</evidence>
<keyword evidence="5" id="KW-1185">Reference proteome</keyword>
<dbReference type="PANTHER" id="PTHR10343">
    <property type="entry name" value="5'-AMP-ACTIVATED PROTEIN KINASE , BETA SUBUNIT"/>
    <property type="match status" value="1"/>
</dbReference>